<reference evidence="5 6" key="1">
    <citation type="journal article" date="2021" name="Nat. Plants">
        <title>The Taxus genome provides insights into paclitaxel biosynthesis.</title>
        <authorList>
            <person name="Xiong X."/>
            <person name="Gou J."/>
            <person name="Liao Q."/>
            <person name="Li Y."/>
            <person name="Zhou Q."/>
            <person name="Bi G."/>
            <person name="Li C."/>
            <person name="Du R."/>
            <person name="Wang X."/>
            <person name="Sun T."/>
            <person name="Guo L."/>
            <person name="Liang H."/>
            <person name="Lu P."/>
            <person name="Wu Y."/>
            <person name="Zhang Z."/>
            <person name="Ro D.K."/>
            <person name="Shang Y."/>
            <person name="Huang S."/>
            <person name="Yan J."/>
        </authorList>
    </citation>
    <scope>NUCLEOTIDE SEQUENCE [LARGE SCALE GENOMIC DNA]</scope>
    <source>
        <strain evidence="5">Ta-2019</strain>
    </source>
</reference>
<dbReference type="EC" id="3.2.1.28" evidence="4"/>
<dbReference type="InterPro" id="IPR001661">
    <property type="entry name" value="Glyco_hydro_37"/>
</dbReference>
<accession>A0AA38L9W7</accession>
<name>A0AA38L9W7_TAXCH</name>
<comment type="similarity">
    <text evidence="1 4">Belongs to the glycosyl hydrolase 37 family.</text>
</comment>
<evidence type="ECO:0000256" key="1">
    <source>
        <dbReference type="ARBA" id="ARBA00005615"/>
    </source>
</evidence>
<keyword evidence="3 4" id="KW-0326">Glycosidase</keyword>
<evidence type="ECO:0000313" key="6">
    <source>
        <dbReference type="Proteomes" id="UP000824469"/>
    </source>
</evidence>
<dbReference type="EMBL" id="JAHRHJ020000004">
    <property type="protein sequence ID" value="KAH9317209.1"/>
    <property type="molecule type" value="Genomic_DNA"/>
</dbReference>
<keyword evidence="2 4" id="KW-0378">Hydrolase</keyword>
<dbReference type="PANTHER" id="PTHR23403:SF1">
    <property type="entry name" value="TREHALASE"/>
    <property type="match status" value="1"/>
</dbReference>
<dbReference type="SUPFAM" id="SSF48208">
    <property type="entry name" value="Six-hairpin glycosidases"/>
    <property type="match status" value="1"/>
</dbReference>
<comment type="catalytic activity">
    <reaction evidence="4">
        <text>alpha,alpha-trehalose + H2O = alpha-D-glucose + beta-D-glucose</text>
        <dbReference type="Rhea" id="RHEA:32675"/>
        <dbReference type="ChEBI" id="CHEBI:15377"/>
        <dbReference type="ChEBI" id="CHEBI:15903"/>
        <dbReference type="ChEBI" id="CHEBI:16551"/>
        <dbReference type="ChEBI" id="CHEBI:17925"/>
        <dbReference type="EC" id="3.2.1.28"/>
    </reaction>
</comment>
<evidence type="ECO:0000256" key="2">
    <source>
        <dbReference type="ARBA" id="ARBA00022801"/>
    </source>
</evidence>
<dbReference type="PANTHER" id="PTHR23403">
    <property type="entry name" value="TREHALASE"/>
    <property type="match status" value="1"/>
</dbReference>
<dbReference type="GO" id="GO:0005993">
    <property type="term" value="P:trehalose catabolic process"/>
    <property type="evidence" value="ECO:0007669"/>
    <property type="project" value="TreeGrafter"/>
</dbReference>
<dbReference type="GO" id="GO:0004555">
    <property type="term" value="F:alpha,alpha-trehalase activity"/>
    <property type="evidence" value="ECO:0007669"/>
    <property type="project" value="UniProtKB-EC"/>
</dbReference>
<evidence type="ECO:0000313" key="5">
    <source>
        <dbReference type="EMBL" id="KAH9317209.1"/>
    </source>
</evidence>
<gene>
    <name evidence="5" type="ORF">KI387_018978</name>
</gene>
<dbReference type="InterPro" id="IPR012341">
    <property type="entry name" value="6hp_glycosidase-like_sf"/>
</dbReference>
<dbReference type="PRINTS" id="PR00744">
    <property type="entry name" value="GLHYDRLASE37"/>
</dbReference>
<comment type="caution">
    <text evidence="5">The sequence shown here is derived from an EMBL/GenBank/DDBJ whole genome shotgun (WGS) entry which is preliminary data.</text>
</comment>
<feature type="non-terminal residue" evidence="5">
    <location>
        <position position="1"/>
    </location>
</feature>
<evidence type="ECO:0000256" key="4">
    <source>
        <dbReference type="RuleBase" id="RU361180"/>
    </source>
</evidence>
<dbReference type="Proteomes" id="UP000824469">
    <property type="component" value="Unassembled WGS sequence"/>
</dbReference>
<dbReference type="PROSITE" id="PS00928">
    <property type="entry name" value="TREHALASE_2"/>
    <property type="match status" value="1"/>
</dbReference>
<proteinExistence type="inferred from homology"/>
<dbReference type="InterPro" id="IPR018232">
    <property type="entry name" value="Glyco_hydro_37_CS"/>
</dbReference>
<dbReference type="AlphaFoldDB" id="A0AA38L9W7"/>
<sequence length="330" mass="37281">QPPLLSAMVEAIYLKTGDVLLLKKALPALLQEYKFWNSGFHKVIIKDEHGSEHSLSRYHANWNAPRPECSTIDKETAKDLAENQKMPLYHEIATAAESGWDFSSRWMSDQKDLTTLCATCIIPVDLNAFLVQMELNISIFANAVDEISIARDFIKAADARVAAINAIMWNDDLGQWLDYWIASHASLFNQDDDKHREEIHIFNANNQNKNIFASNFAPLWIEPFRSDAIVEKVINTFQRSGLLQPAGISTSLLNTGQQWDYPNGWAPLQHMIIEGIAKSTFREGMLLAEDIARRWLMTNFVTFKQTGAMHEKYDVEACGKIGGGGEYATQ</sequence>
<evidence type="ECO:0000256" key="3">
    <source>
        <dbReference type="ARBA" id="ARBA00023295"/>
    </source>
</evidence>
<dbReference type="InterPro" id="IPR008928">
    <property type="entry name" value="6-hairpin_glycosidase_sf"/>
</dbReference>
<keyword evidence="6" id="KW-1185">Reference proteome</keyword>
<protein>
    <recommendedName>
        <fullName evidence="4">Trehalase</fullName>
        <ecNumber evidence="4">3.2.1.28</ecNumber>
    </recommendedName>
    <alternativeName>
        <fullName evidence="4">Alpha-trehalose glucohydrolase</fullName>
    </alternativeName>
</protein>
<dbReference type="Pfam" id="PF01204">
    <property type="entry name" value="Trehalase"/>
    <property type="match status" value="1"/>
</dbReference>
<feature type="non-terminal residue" evidence="5">
    <location>
        <position position="330"/>
    </location>
</feature>
<organism evidence="5 6">
    <name type="scientific">Taxus chinensis</name>
    <name type="common">Chinese yew</name>
    <name type="synonym">Taxus wallichiana var. chinensis</name>
    <dbReference type="NCBI Taxonomy" id="29808"/>
    <lineage>
        <taxon>Eukaryota</taxon>
        <taxon>Viridiplantae</taxon>
        <taxon>Streptophyta</taxon>
        <taxon>Embryophyta</taxon>
        <taxon>Tracheophyta</taxon>
        <taxon>Spermatophyta</taxon>
        <taxon>Pinopsida</taxon>
        <taxon>Pinidae</taxon>
        <taxon>Conifers II</taxon>
        <taxon>Cupressales</taxon>
        <taxon>Taxaceae</taxon>
        <taxon>Taxus</taxon>
    </lineage>
</organism>
<dbReference type="Gene3D" id="1.50.10.10">
    <property type="match status" value="1"/>
</dbReference>